<gene>
    <name evidence="3" type="ORF">ACFPPA_09745</name>
</gene>
<reference evidence="4" key="1">
    <citation type="journal article" date="2019" name="Int. J. Syst. Evol. Microbiol.">
        <title>The Global Catalogue of Microorganisms (GCM) 10K type strain sequencing project: providing services to taxonomists for standard genome sequencing and annotation.</title>
        <authorList>
            <consortium name="The Broad Institute Genomics Platform"/>
            <consortium name="The Broad Institute Genome Sequencing Center for Infectious Disease"/>
            <person name="Wu L."/>
            <person name="Ma J."/>
        </authorList>
    </citation>
    <scope>NUCLEOTIDE SEQUENCE [LARGE SCALE GENOMIC DNA]</scope>
    <source>
        <strain evidence="4">CGMCC 1.16619</strain>
    </source>
</reference>
<comment type="similarity">
    <text evidence="1">Belongs to the outer membrane factor (OMF) (TC 1.B.17) family.</text>
</comment>
<dbReference type="InterPro" id="IPR010131">
    <property type="entry name" value="MdtP/NodT-like"/>
</dbReference>
<sequence length="429" mass="45999">MAHVEATVAVRPARGSSPPEGAAQTSAAGLSADVLVQHVLQRNPGIEAMQAAADAAGARIESAGALDDPMVSYAVAPDTAGGPRQGLNQNVQISQRFPWPGTLDLRTRVATAEAESADQQVADLRLRLTALARADYAQWYYVHRALAINAENTRLVTHLRGVAEAAYASGQSPQQDVLQAEVGLVRLQNQALELKRLQRTVQAKINTLQNLDPDTAVPAPVELPREAPLPTSAALQDAALARYPMLRSLDARVDASRGQVDLAHKNALPHVSLLAGYNSLMDMPAKRLTVGVAINIPFGGNHRGEVSEANARLHESEARRADARNQLLSNLEQTRATAVQAVATIQLYNGKMLPLIRLNMQAAEADYSNGSGTGDFLKLITAQQQYLMAELELARARADFYTQLASLNYQTGGAIWPSPLPATSRNTTP</sequence>
<dbReference type="PANTHER" id="PTHR30203">
    <property type="entry name" value="OUTER MEMBRANE CATION EFFLUX PROTEIN"/>
    <property type="match status" value="1"/>
</dbReference>
<dbReference type="Pfam" id="PF02321">
    <property type="entry name" value="OEP"/>
    <property type="match status" value="1"/>
</dbReference>
<dbReference type="SUPFAM" id="SSF56954">
    <property type="entry name" value="Outer membrane efflux proteins (OEP)"/>
    <property type="match status" value="1"/>
</dbReference>
<dbReference type="Gene3D" id="1.20.1600.10">
    <property type="entry name" value="Outer membrane efflux proteins (OEP)"/>
    <property type="match status" value="1"/>
</dbReference>
<evidence type="ECO:0000313" key="4">
    <source>
        <dbReference type="Proteomes" id="UP001596114"/>
    </source>
</evidence>
<protein>
    <submittedName>
        <fullName evidence="3">TolC family protein</fullName>
    </submittedName>
</protein>
<dbReference type="RefSeq" id="WP_377319575.1">
    <property type="nucleotide sequence ID" value="NZ_JBHSNF010000002.1"/>
</dbReference>
<dbReference type="EMBL" id="JBHSNF010000002">
    <property type="protein sequence ID" value="MFC5526025.1"/>
    <property type="molecule type" value="Genomic_DNA"/>
</dbReference>
<accession>A0ABW0QN06</accession>
<dbReference type="Proteomes" id="UP001596114">
    <property type="component" value="Unassembled WGS sequence"/>
</dbReference>
<evidence type="ECO:0000256" key="1">
    <source>
        <dbReference type="ARBA" id="ARBA00007613"/>
    </source>
</evidence>
<dbReference type="PANTHER" id="PTHR30203:SF24">
    <property type="entry name" value="BLR4935 PROTEIN"/>
    <property type="match status" value="1"/>
</dbReference>
<evidence type="ECO:0000256" key="2">
    <source>
        <dbReference type="SAM" id="MobiDB-lite"/>
    </source>
</evidence>
<name>A0ABW0QN06_9GAMM</name>
<proteinExistence type="inferred from homology"/>
<feature type="region of interest" description="Disordered" evidence="2">
    <location>
        <begin position="1"/>
        <end position="26"/>
    </location>
</feature>
<organism evidence="3 4">
    <name type="scientific">Rhodanobacter ginsengisoli</name>
    <dbReference type="NCBI Taxonomy" id="418646"/>
    <lineage>
        <taxon>Bacteria</taxon>
        <taxon>Pseudomonadati</taxon>
        <taxon>Pseudomonadota</taxon>
        <taxon>Gammaproteobacteria</taxon>
        <taxon>Lysobacterales</taxon>
        <taxon>Rhodanobacteraceae</taxon>
        <taxon>Rhodanobacter</taxon>
    </lineage>
</organism>
<evidence type="ECO:0000313" key="3">
    <source>
        <dbReference type="EMBL" id="MFC5526025.1"/>
    </source>
</evidence>
<keyword evidence="4" id="KW-1185">Reference proteome</keyword>
<comment type="caution">
    <text evidence="3">The sequence shown here is derived from an EMBL/GenBank/DDBJ whole genome shotgun (WGS) entry which is preliminary data.</text>
</comment>
<dbReference type="InterPro" id="IPR003423">
    <property type="entry name" value="OMP_efflux"/>
</dbReference>